<evidence type="ECO:0000259" key="2">
    <source>
        <dbReference type="PROSITE" id="PS50853"/>
    </source>
</evidence>
<dbReference type="AlphaFoldDB" id="A0A1M6W331"/>
<dbReference type="PROSITE" id="PS50853">
    <property type="entry name" value="FN3"/>
    <property type="match status" value="1"/>
</dbReference>
<dbReference type="EMBL" id="FRAU01000007">
    <property type="protein sequence ID" value="SHK88174.1"/>
    <property type="molecule type" value="Genomic_DNA"/>
</dbReference>
<feature type="domain" description="Fibronectin type-III" evidence="2">
    <location>
        <begin position="557"/>
        <end position="660"/>
    </location>
</feature>
<reference evidence="4" key="1">
    <citation type="submission" date="2016-11" db="EMBL/GenBank/DDBJ databases">
        <authorList>
            <person name="Varghese N."/>
            <person name="Submissions S."/>
        </authorList>
    </citation>
    <scope>NUCLEOTIDE SEQUENCE [LARGE SCALE GENOMIC DNA]</scope>
    <source>
        <strain evidence="4">DSM 22212</strain>
    </source>
</reference>
<protein>
    <submittedName>
        <fullName evidence="3">Por secretion system C-terminal sorting domain-containing protein</fullName>
    </submittedName>
</protein>
<dbReference type="Proteomes" id="UP000185812">
    <property type="component" value="Unassembled WGS sequence"/>
</dbReference>
<feature type="signal peptide" evidence="1">
    <location>
        <begin position="1"/>
        <end position="20"/>
    </location>
</feature>
<dbReference type="InterPro" id="IPR026444">
    <property type="entry name" value="Secre_tail"/>
</dbReference>
<dbReference type="OrthoDB" id="1523755at2"/>
<keyword evidence="4" id="KW-1185">Reference proteome</keyword>
<dbReference type="RefSeq" id="WP_072716038.1">
    <property type="nucleotide sequence ID" value="NZ_FRAU01000007.1"/>
</dbReference>
<feature type="chain" id="PRO_5013200897" evidence="1">
    <location>
        <begin position="21"/>
        <end position="851"/>
    </location>
</feature>
<dbReference type="SUPFAM" id="SSF49265">
    <property type="entry name" value="Fibronectin type III"/>
    <property type="match status" value="1"/>
</dbReference>
<evidence type="ECO:0000313" key="3">
    <source>
        <dbReference type="EMBL" id="SHK88174.1"/>
    </source>
</evidence>
<dbReference type="CDD" id="cd00063">
    <property type="entry name" value="FN3"/>
    <property type="match status" value="1"/>
</dbReference>
<proteinExistence type="predicted"/>
<sequence length="851" mass="95319">MKTITMLFALCGALVYSALAQKQEAITSGLPKLKPAVEVTDLRILGTPTKGATVTLQVRFRSHVKGSGIIMLRYPGHLAPPGRRPEEKFRTQPLSLEAGRTYVRTYPLRVESAGAAMVEVIIQAEDPPEGYNASASAHLEVFSGTDTYQIFAPGDTLRKRVWATKGMARKSTPQTQAYYTVSVNGTVKFWDQHEVPLRSEGLFGNKVELWFRNSSNPYMLYHPVLGEYEHVHYDIIEEDGQYHFNFSFSGDLSGYDELLILVSTSNQAASLYVTQGAWIVDAGNGIEVFFGPSQGVVYDISNMGTSISISNADIEVNSQDGAILRNMMLARNFLESFYNNNIPFELPVVRVYKKDIEAAGQFCHNNSPHIEIDPYATEITTTTHEYGHYVMYRMWNTDCDFNNASRQLVEGWAIFFSFVVRNYVNKMYGDNLISYDDNTEESSFRIGIKDGYIYRYRGIRYADYGKPDIAAFACYLWNLYDSYNGSIFEADLYDPGDNDDVSGYALRVFEVMRMGKPTSVSSYHLQFKQSLPYSLQNSVQQVFDFMMDNLVSIPGTPMYSAQVRNVTIQKNGTQLQLAWQPQSYPPGRFYGNYESGYRIYEKDGSTWTLLATVSAGTTRYSFTDSSPASQYKITAYNAAGESSNPPVIPGVLTVSLTGPSILGYKERGSWTATASGGTGDTYRFRWYKRNFGSSDWGWPVRDVTLTTHTDTYSTTMLSTSFELKVEVTRGLETAAATQVVFYSGGFCQPGRPCEPVALMDESLPETYALAAPYPNPARNWTTIRFALPEAAHVRLVVYDALGREVVRLADSWYEPGYYTARLEASALPAGLYVCRIVAGPFTQSYPLVLIR</sequence>
<accession>A0A1M6W331</accession>
<dbReference type="Gene3D" id="2.60.40.10">
    <property type="entry name" value="Immunoglobulins"/>
    <property type="match status" value="1"/>
</dbReference>
<evidence type="ECO:0000313" key="4">
    <source>
        <dbReference type="Proteomes" id="UP000185812"/>
    </source>
</evidence>
<dbReference type="InterPro" id="IPR036116">
    <property type="entry name" value="FN3_sf"/>
</dbReference>
<evidence type="ECO:0000256" key="1">
    <source>
        <dbReference type="SAM" id="SignalP"/>
    </source>
</evidence>
<name>A0A1M6W331_9BACT</name>
<dbReference type="NCBIfam" id="TIGR04183">
    <property type="entry name" value="Por_Secre_tail"/>
    <property type="match status" value="1"/>
</dbReference>
<organism evidence="3 4">
    <name type="scientific">Rhodothermus profundi</name>
    <dbReference type="NCBI Taxonomy" id="633813"/>
    <lineage>
        <taxon>Bacteria</taxon>
        <taxon>Pseudomonadati</taxon>
        <taxon>Rhodothermota</taxon>
        <taxon>Rhodothermia</taxon>
        <taxon>Rhodothermales</taxon>
        <taxon>Rhodothermaceae</taxon>
        <taxon>Rhodothermus</taxon>
    </lineage>
</organism>
<dbReference type="STRING" id="633813.SAMN04488087_2221"/>
<dbReference type="InterPro" id="IPR013783">
    <property type="entry name" value="Ig-like_fold"/>
</dbReference>
<gene>
    <name evidence="3" type="ORF">SAMN04488087_2221</name>
</gene>
<dbReference type="SUPFAM" id="SSF55486">
    <property type="entry name" value="Metalloproteases ('zincins'), catalytic domain"/>
    <property type="match status" value="1"/>
</dbReference>
<dbReference type="InterPro" id="IPR003961">
    <property type="entry name" value="FN3_dom"/>
</dbReference>
<keyword evidence="1" id="KW-0732">Signal</keyword>